<dbReference type="InterPro" id="IPR036397">
    <property type="entry name" value="RNaseH_sf"/>
</dbReference>
<dbReference type="SUPFAM" id="SSF56672">
    <property type="entry name" value="DNA/RNA polymerases"/>
    <property type="match status" value="1"/>
</dbReference>
<dbReference type="InterPro" id="IPR027434">
    <property type="entry name" value="Homing_endonucl"/>
</dbReference>
<dbReference type="InterPro" id="IPR042087">
    <property type="entry name" value="DNA_pol_B_thumb"/>
</dbReference>
<evidence type="ECO:0000256" key="12">
    <source>
        <dbReference type="SAM" id="MobiDB-lite"/>
    </source>
</evidence>
<comment type="similarity">
    <text evidence="1">Belongs to the DNA polymerase type-B family.</text>
</comment>
<keyword evidence="5" id="KW-0548">Nucleotidyltransferase</keyword>
<sequence>MSATDSDIIFHLLDIQSRDMRIESEEDNVRELAFESNSEDSDEEVQFKKRSKRKVAAAAYQSKRRECIIHLFGTTESGQPVRCDVTGFRPTLYIRLPEEKTSQAADSIKQYINAQGIPMGEVTIKRVMKKIFYGFTAQTFFPFLQIDVPSLSLFRTMKSLFLDELLRPMTKRTLDAPLRGKTVEVFEANIDPMLRFLHTQNIQPCGWIRILRSSPVEEEGTLVIECDYEEVVPTQGPRVSAPFLTASWDIECFSMTGDFPLAKRTWKKTAKELIQLAENSSHAADLLINSLSISQVPVDTLPRGMTPIYCQLKRPLETIRDTLFKSDNQTIVKQLLDKRGEEEESRIEQLENYLQKTLKQLVHLVGDPAIQIGTTLTRGTVDTTERHLFVFPDCAPIPGIVIHSYSNEKAMILGWFEWMVQRNPDILIGYNVFGFDEAYIWHRAEELGILSPNSSIHPFTRLFSLGSELKLEEKFLSSSAMGDNLMYIWSTHGRLQVDLFHYIKRNNVLPSYKLDEVTKHFMSGKLTSQRYDADTHTLILGVSGAIKDVRPGRAITLLDDTGESVSSKLIVHRVEGSTLHIVGLLDEDALLEMEDATKWVVVKDDVSPQDIFRLHREGSEGRAIVGKYCLQDCDLVIDLYKKLETFNNSMSMANVCSVPVSYIFTRGQGIKIESLIFKQCRERNILIPVLPTSKGDADDSYEGAIVLDPQPGFYSNSPIGVCDFASLYPSTIVSENISHDSLLWVKDYKDDGTLISNNWGSDVYADCEGYAFTDIDFDIWRPDPADTRKHPRKIKCGRRVCRYAQPLDGSKSTLPQITTWLLSAREAKKKQMKAEKDPEKYALLDAEQLAYKLTGNSLYGQLGSSTFKIRLQALAASVTSYGRKQILFAKAAIEKFYGPEANDPRVSTRCMAKVVYGDSVTGDTPLLLRDDTTGKLYSKRIDELYSNDSWDMYHDTKQYINTEAHNSSVWTEKGFTKIKKVIRHSLHKDKKLFRINTHRGVVDVTEDHSLVLSNGDEVKPSDVKLGTELLHNDDLYIQFDNSPILCSISEDEAFVMGLFVADGSSDVYECNSGRKATWAINKSDIGLLVTAQIKCPFETKILNTIESSGVYKLVPVGDIVTPAKRYRQMFYNQHREKKIPDNILYAPKSVIQAFWDGFYSGDGDKDDHGYVRFDQKGKEIGAGMYIIARRLGYFVSINERDTKENTFRYTMTMRAQRKNPHAIKKIRELSHPGDAYVYDLETENHHFGVGPGALIVHNTDSLFVEFNVKNPETGERLTGREARQATIDITDEAGHFITKSLKPPHDFEFDKAFDPLLMFSKKRYAGNMYENNADDYVHKYMGIALKRRDNAPIVKTIFGGAMKMLLNARDVAGAYHFVKDKCMELIEGKVSMGQLMISKSLRADYADPSRIAHKVLADRIAARDPGNAPAAGDRIAYVYIRPKAGQEVSKLQGDRIETPQFIKENGLQPDYRHYIEHQLQNPISQAFGLLLEQIPNFKVDMVRSCPSAMEDIDQYLAIREAKAAELLFSDCLKRLDSSSRQSAFINMFGGKISIPSSTKSTEPKKSAPSKELVQPKESAAHKMIPKPSKQTTLSGFLLDSYLVDTIKKKERAKANATAATAAKVTKAVTDKKNK</sequence>
<dbReference type="InterPro" id="IPR006133">
    <property type="entry name" value="DNA-dir_DNA_pol_B_exonuc"/>
</dbReference>
<dbReference type="InterPro" id="IPR006172">
    <property type="entry name" value="DNA-dir_DNA_pol_B"/>
</dbReference>
<evidence type="ECO:0000256" key="3">
    <source>
        <dbReference type="ARBA" id="ARBA00015749"/>
    </source>
</evidence>
<dbReference type="InterPro" id="IPR012337">
    <property type="entry name" value="RNaseH-like_sf"/>
</dbReference>
<feature type="coiled-coil region" evidence="11">
    <location>
        <begin position="333"/>
        <end position="360"/>
    </location>
</feature>
<dbReference type="Gene3D" id="2.170.16.10">
    <property type="entry name" value="Hedgehog/Intein (Hint) domain"/>
    <property type="match status" value="1"/>
</dbReference>
<evidence type="ECO:0000259" key="13">
    <source>
        <dbReference type="PROSITE" id="PS50819"/>
    </source>
</evidence>
<dbReference type="GO" id="GO:0045004">
    <property type="term" value="P:DNA replication proofreading"/>
    <property type="evidence" value="ECO:0007669"/>
    <property type="project" value="TreeGrafter"/>
</dbReference>
<feature type="region of interest" description="Disordered" evidence="12">
    <location>
        <begin position="1555"/>
        <end position="1585"/>
    </location>
</feature>
<name>A0A6C0KLA7_9ZZZZ</name>
<accession>A0A6C0KLA7</accession>
<dbReference type="Pfam" id="PF00136">
    <property type="entry name" value="DNA_pol_B"/>
    <property type="match status" value="2"/>
</dbReference>
<comment type="catalytic activity">
    <reaction evidence="10">
        <text>DNA(n) + a 2'-deoxyribonucleoside 5'-triphosphate = DNA(n+1) + diphosphate</text>
        <dbReference type="Rhea" id="RHEA:22508"/>
        <dbReference type="Rhea" id="RHEA-COMP:17339"/>
        <dbReference type="Rhea" id="RHEA-COMP:17340"/>
        <dbReference type="ChEBI" id="CHEBI:33019"/>
        <dbReference type="ChEBI" id="CHEBI:61560"/>
        <dbReference type="ChEBI" id="CHEBI:173112"/>
        <dbReference type="EC" id="2.7.7.7"/>
    </reaction>
</comment>
<feature type="domain" description="DOD-type homing endonuclease" evidence="13">
    <location>
        <begin position="1055"/>
        <end position="1193"/>
    </location>
</feature>
<keyword evidence="6" id="KW-0068">Autocatalytic cleavage</keyword>
<dbReference type="GO" id="GO:0043625">
    <property type="term" value="C:delta DNA polymerase complex"/>
    <property type="evidence" value="ECO:0007669"/>
    <property type="project" value="TreeGrafter"/>
</dbReference>
<evidence type="ECO:0000256" key="4">
    <source>
        <dbReference type="ARBA" id="ARBA00022679"/>
    </source>
</evidence>
<evidence type="ECO:0000256" key="1">
    <source>
        <dbReference type="ARBA" id="ARBA00005755"/>
    </source>
</evidence>
<evidence type="ECO:0000313" key="14">
    <source>
        <dbReference type="EMBL" id="QHU18765.1"/>
    </source>
</evidence>
<dbReference type="GO" id="GO:0008296">
    <property type="term" value="F:3'-5'-DNA exonuclease activity"/>
    <property type="evidence" value="ECO:0007669"/>
    <property type="project" value="TreeGrafter"/>
</dbReference>
<dbReference type="Gene3D" id="3.10.28.10">
    <property type="entry name" value="Homing endonucleases"/>
    <property type="match status" value="1"/>
</dbReference>
<evidence type="ECO:0000256" key="7">
    <source>
        <dbReference type="ARBA" id="ARBA00022932"/>
    </source>
</evidence>
<proteinExistence type="inferred from homology"/>
<evidence type="ECO:0000256" key="9">
    <source>
        <dbReference type="ARBA" id="ARBA00023125"/>
    </source>
</evidence>
<evidence type="ECO:0000256" key="11">
    <source>
        <dbReference type="SAM" id="Coils"/>
    </source>
</evidence>
<keyword evidence="11" id="KW-0175">Coiled coil</keyword>
<dbReference type="InterPro" id="IPR050240">
    <property type="entry name" value="DNA_pol_type-B"/>
</dbReference>
<dbReference type="GO" id="GO:0006287">
    <property type="term" value="P:base-excision repair, gap-filling"/>
    <property type="evidence" value="ECO:0007669"/>
    <property type="project" value="TreeGrafter"/>
</dbReference>
<dbReference type="GO" id="GO:0004519">
    <property type="term" value="F:endonuclease activity"/>
    <property type="evidence" value="ECO:0007669"/>
    <property type="project" value="InterPro"/>
</dbReference>
<dbReference type="InterPro" id="IPR030934">
    <property type="entry name" value="Intein_C"/>
</dbReference>
<dbReference type="EC" id="2.7.7.7" evidence="2"/>
<dbReference type="InterPro" id="IPR036844">
    <property type="entry name" value="Hint_dom_sf"/>
</dbReference>
<protein>
    <recommendedName>
        <fullName evidence="3">DNA polymerase</fullName>
        <ecNumber evidence="2">2.7.7.7</ecNumber>
    </recommendedName>
</protein>
<dbReference type="InterPro" id="IPR023211">
    <property type="entry name" value="DNA_pol_palm_dom_sf"/>
</dbReference>
<dbReference type="Gene3D" id="3.30.342.10">
    <property type="entry name" value="DNA Polymerase, chain B, domain 1"/>
    <property type="match status" value="1"/>
</dbReference>
<dbReference type="SMART" id="SM00486">
    <property type="entry name" value="POLBc"/>
    <property type="match status" value="1"/>
</dbReference>
<dbReference type="PANTHER" id="PTHR10322:SF23">
    <property type="entry name" value="DNA POLYMERASE DELTA CATALYTIC SUBUNIT"/>
    <property type="match status" value="1"/>
</dbReference>
<evidence type="ECO:0000256" key="5">
    <source>
        <dbReference type="ARBA" id="ARBA00022695"/>
    </source>
</evidence>
<dbReference type="InterPro" id="IPR004042">
    <property type="entry name" value="Intein_endonuc_central"/>
</dbReference>
<dbReference type="Gene3D" id="1.10.132.60">
    <property type="entry name" value="DNA polymerase family B, C-terminal domain"/>
    <property type="match status" value="1"/>
</dbReference>
<dbReference type="Gene3D" id="3.30.420.10">
    <property type="entry name" value="Ribonuclease H-like superfamily/Ribonuclease H"/>
    <property type="match status" value="1"/>
</dbReference>
<keyword evidence="7" id="KW-0239">DNA-directed DNA polymerase</keyword>
<dbReference type="InterPro" id="IPR003587">
    <property type="entry name" value="Hint_dom_N"/>
</dbReference>
<dbReference type="SMART" id="SM00306">
    <property type="entry name" value="HintN"/>
    <property type="match status" value="1"/>
</dbReference>
<evidence type="ECO:0000256" key="2">
    <source>
        <dbReference type="ARBA" id="ARBA00012417"/>
    </source>
</evidence>
<dbReference type="SUPFAM" id="SSF55608">
    <property type="entry name" value="Homing endonucleases"/>
    <property type="match status" value="1"/>
</dbReference>
<dbReference type="CDD" id="cd00081">
    <property type="entry name" value="Hint"/>
    <property type="match status" value="1"/>
</dbReference>
<reference evidence="14" key="1">
    <citation type="journal article" date="2020" name="Nature">
        <title>Giant virus diversity and host interactions through global metagenomics.</title>
        <authorList>
            <person name="Schulz F."/>
            <person name="Roux S."/>
            <person name="Paez-Espino D."/>
            <person name="Jungbluth S."/>
            <person name="Walsh D.A."/>
            <person name="Denef V.J."/>
            <person name="McMahon K.D."/>
            <person name="Konstantinidis K.T."/>
            <person name="Eloe-Fadrosh E.A."/>
            <person name="Kyrpides N.C."/>
            <person name="Woyke T."/>
        </authorList>
    </citation>
    <scope>NUCLEOTIDE SEQUENCE</scope>
    <source>
        <strain evidence="14">GVMAG-S-3300013006-158</strain>
    </source>
</reference>
<dbReference type="NCBIfam" id="TIGR01443">
    <property type="entry name" value="intein_Cterm"/>
    <property type="match status" value="1"/>
</dbReference>
<dbReference type="PANTHER" id="PTHR10322">
    <property type="entry name" value="DNA POLYMERASE CATALYTIC SUBUNIT"/>
    <property type="match status" value="1"/>
</dbReference>
<dbReference type="SUPFAM" id="SSF53098">
    <property type="entry name" value="Ribonuclease H-like"/>
    <property type="match status" value="1"/>
</dbReference>
<dbReference type="Gene3D" id="1.10.287.690">
    <property type="entry name" value="Helix hairpin bin"/>
    <property type="match status" value="1"/>
</dbReference>
<dbReference type="PROSITE" id="PS50818">
    <property type="entry name" value="INTEIN_C_TER"/>
    <property type="match status" value="1"/>
</dbReference>
<dbReference type="GO" id="GO:0000166">
    <property type="term" value="F:nucleotide binding"/>
    <property type="evidence" value="ECO:0007669"/>
    <property type="project" value="InterPro"/>
</dbReference>
<dbReference type="GO" id="GO:0003887">
    <property type="term" value="F:DNA-directed DNA polymerase activity"/>
    <property type="evidence" value="ECO:0007669"/>
    <property type="project" value="UniProtKB-KW"/>
</dbReference>
<keyword evidence="4" id="KW-0808">Transferase</keyword>
<dbReference type="PROSITE" id="PS50819">
    <property type="entry name" value="INTEIN_ENDONUCLEASE"/>
    <property type="match status" value="1"/>
</dbReference>
<dbReference type="Pfam" id="PF03104">
    <property type="entry name" value="DNA_pol_B_exo1"/>
    <property type="match status" value="2"/>
</dbReference>
<dbReference type="EMBL" id="MN740937">
    <property type="protein sequence ID" value="QHU18765.1"/>
    <property type="molecule type" value="Genomic_DNA"/>
</dbReference>
<dbReference type="InterPro" id="IPR006134">
    <property type="entry name" value="DNA-dir_DNA_pol_B_multi_dom"/>
</dbReference>
<evidence type="ECO:0000256" key="6">
    <source>
        <dbReference type="ARBA" id="ARBA00022813"/>
    </source>
</evidence>
<evidence type="ECO:0000256" key="8">
    <source>
        <dbReference type="ARBA" id="ARBA00023000"/>
    </source>
</evidence>
<keyword evidence="9" id="KW-0238">DNA-binding</keyword>
<evidence type="ECO:0000256" key="10">
    <source>
        <dbReference type="ARBA" id="ARBA00049244"/>
    </source>
</evidence>
<dbReference type="GO" id="GO:0006297">
    <property type="term" value="P:nucleotide-excision repair, DNA gap filling"/>
    <property type="evidence" value="ECO:0007669"/>
    <property type="project" value="TreeGrafter"/>
</dbReference>
<dbReference type="InterPro" id="IPR043502">
    <property type="entry name" value="DNA/RNA_pol_sf"/>
</dbReference>
<dbReference type="GO" id="GO:0003677">
    <property type="term" value="F:DNA binding"/>
    <property type="evidence" value="ECO:0007669"/>
    <property type="project" value="UniProtKB-KW"/>
</dbReference>
<dbReference type="Gene3D" id="3.90.1600.10">
    <property type="entry name" value="Palm domain of DNA polymerase"/>
    <property type="match status" value="2"/>
</dbReference>
<keyword evidence="8" id="KW-0651">Protein splicing</keyword>
<organism evidence="14">
    <name type="scientific">viral metagenome</name>
    <dbReference type="NCBI Taxonomy" id="1070528"/>
    <lineage>
        <taxon>unclassified sequences</taxon>
        <taxon>metagenomes</taxon>
        <taxon>organismal metagenomes</taxon>
    </lineage>
</organism>
<dbReference type="SUPFAM" id="SSF51294">
    <property type="entry name" value="Hedgehog/intein (Hint) domain"/>
    <property type="match status" value="1"/>
</dbReference>